<dbReference type="Gene3D" id="3.60.40.10">
    <property type="entry name" value="PPM-type phosphatase domain"/>
    <property type="match status" value="1"/>
</dbReference>
<evidence type="ECO:0000259" key="3">
    <source>
        <dbReference type="SMART" id="SM00331"/>
    </source>
</evidence>
<accession>A0ABZ1RGN6</accession>
<evidence type="ECO:0000313" key="4">
    <source>
        <dbReference type="EMBL" id="WUO45624.1"/>
    </source>
</evidence>
<dbReference type="SMART" id="SM00331">
    <property type="entry name" value="PP2C_SIG"/>
    <property type="match status" value="1"/>
</dbReference>
<organism evidence="4 5">
    <name type="scientific">Streptomyces goshikiensis</name>
    <dbReference type="NCBI Taxonomy" id="1942"/>
    <lineage>
        <taxon>Bacteria</taxon>
        <taxon>Bacillati</taxon>
        <taxon>Actinomycetota</taxon>
        <taxon>Actinomycetes</taxon>
        <taxon>Kitasatosporales</taxon>
        <taxon>Streptomycetaceae</taxon>
        <taxon>Streptomyces</taxon>
    </lineage>
</organism>
<proteinExistence type="predicted"/>
<dbReference type="InterPro" id="IPR001932">
    <property type="entry name" value="PPM-type_phosphatase-like_dom"/>
</dbReference>
<dbReference type="EMBL" id="CP108057">
    <property type="protein sequence ID" value="WUO45624.1"/>
    <property type="molecule type" value="Genomic_DNA"/>
</dbReference>
<dbReference type="Proteomes" id="UP001432075">
    <property type="component" value="Chromosome"/>
</dbReference>
<gene>
    <name evidence="4" type="ORF">OHU17_07115</name>
</gene>
<dbReference type="InterPro" id="IPR052016">
    <property type="entry name" value="Bact_Sigma-Reg"/>
</dbReference>
<keyword evidence="2" id="KW-1133">Transmembrane helix</keyword>
<feature type="transmembrane region" description="Helical" evidence="2">
    <location>
        <begin position="92"/>
        <end position="110"/>
    </location>
</feature>
<evidence type="ECO:0000256" key="2">
    <source>
        <dbReference type="SAM" id="Phobius"/>
    </source>
</evidence>
<dbReference type="Pfam" id="PF07228">
    <property type="entry name" value="SpoIIE"/>
    <property type="match status" value="1"/>
</dbReference>
<dbReference type="SUPFAM" id="SSF81606">
    <property type="entry name" value="PP2C-like"/>
    <property type="match status" value="1"/>
</dbReference>
<feature type="transmembrane region" description="Helical" evidence="2">
    <location>
        <begin position="18"/>
        <end position="38"/>
    </location>
</feature>
<protein>
    <submittedName>
        <fullName evidence="4">Serine/threonine-protein phosphatase</fullName>
    </submittedName>
</protein>
<dbReference type="PANTHER" id="PTHR43156:SF2">
    <property type="entry name" value="STAGE II SPORULATION PROTEIN E"/>
    <property type="match status" value="1"/>
</dbReference>
<name>A0ABZ1RGN6_9ACTN</name>
<dbReference type="RefSeq" id="WP_328775547.1">
    <property type="nucleotide sequence ID" value="NZ_CP108057.1"/>
</dbReference>
<sequence length="388" mass="40481">MDHRPPHPRSRRPSQPRLALLAVPFALIAIVTVVDILAPPDVHLGPFLVAAPALTASFAGPRMTGFVGAVAVLAQATVAIWRTTLTDLNHTFQIIALVLISAFVTFFAHLREVHEEQLTQLRSVAEAAQRVVLRPLPDRMGPLRVAAVYLAAEAEAQIGGDLYAAARTPHGTRLIIGDVRGKGLEAVGEAAIVLGAFRAAAHQEDDLPGLVAHLEAAVAADPDGGEGSGEDSAPPGEGFTTAAVIDIPDGAPTLQVVSCGHPPPLLLRGGQVITLEVDHPAPPLGLTQFVESGFAAQTFAFEPGDVVLLYTDGVIEARDGAGTFYPLPERAGDWPGDGPDALLRHLCADLLRHSPGGRLGDDAAMVAIERVSGGARTPPAPPPRPVRG</sequence>
<feature type="domain" description="PPM-type phosphatase" evidence="3">
    <location>
        <begin position="143"/>
        <end position="370"/>
    </location>
</feature>
<reference evidence="4" key="1">
    <citation type="submission" date="2022-10" db="EMBL/GenBank/DDBJ databases">
        <title>The complete genomes of actinobacterial strains from the NBC collection.</title>
        <authorList>
            <person name="Joergensen T.S."/>
            <person name="Alvarez Arevalo M."/>
            <person name="Sterndorff E.B."/>
            <person name="Faurdal D."/>
            <person name="Vuksanovic O."/>
            <person name="Mourched A.-S."/>
            <person name="Charusanti P."/>
            <person name="Shaw S."/>
            <person name="Blin K."/>
            <person name="Weber T."/>
        </authorList>
    </citation>
    <scope>NUCLEOTIDE SEQUENCE</scope>
    <source>
        <strain evidence="4">NBC_00283</strain>
    </source>
</reference>
<feature type="transmembrane region" description="Helical" evidence="2">
    <location>
        <begin position="58"/>
        <end position="80"/>
    </location>
</feature>
<dbReference type="InterPro" id="IPR036457">
    <property type="entry name" value="PPM-type-like_dom_sf"/>
</dbReference>
<keyword evidence="5" id="KW-1185">Reference proteome</keyword>
<keyword evidence="2" id="KW-0472">Membrane</keyword>
<evidence type="ECO:0000256" key="1">
    <source>
        <dbReference type="ARBA" id="ARBA00022801"/>
    </source>
</evidence>
<keyword evidence="2" id="KW-0812">Transmembrane</keyword>
<evidence type="ECO:0000313" key="5">
    <source>
        <dbReference type="Proteomes" id="UP001432075"/>
    </source>
</evidence>
<dbReference type="PANTHER" id="PTHR43156">
    <property type="entry name" value="STAGE II SPORULATION PROTEIN E-RELATED"/>
    <property type="match status" value="1"/>
</dbReference>
<keyword evidence="1" id="KW-0378">Hydrolase</keyword>